<evidence type="ECO:0000259" key="9">
    <source>
        <dbReference type="PROSITE" id="PS50929"/>
    </source>
</evidence>
<dbReference type="InterPro" id="IPR003439">
    <property type="entry name" value="ABC_transporter-like_ATP-bd"/>
</dbReference>
<dbReference type="RefSeq" id="WP_073104046.1">
    <property type="nucleotide sequence ID" value="NZ_FQZY01000006.1"/>
</dbReference>
<dbReference type="SUPFAM" id="SSF90123">
    <property type="entry name" value="ABC transporter transmembrane region"/>
    <property type="match status" value="1"/>
</dbReference>
<accession>A0A1M6I8A8</accession>
<dbReference type="InterPro" id="IPR003593">
    <property type="entry name" value="AAA+_ATPase"/>
</dbReference>
<dbReference type="PANTHER" id="PTHR43394:SF1">
    <property type="entry name" value="ATP-BINDING CASSETTE SUB-FAMILY B MEMBER 10, MITOCHONDRIAL"/>
    <property type="match status" value="1"/>
</dbReference>
<dbReference type="AlphaFoldDB" id="A0A1M6I8A8"/>
<keyword evidence="5 7" id="KW-1133">Transmembrane helix</keyword>
<keyword evidence="3" id="KW-0547">Nucleotide-binding</keyword>
<feature type="transmembrane region" description="Helical" evidence="7">
    <location>
        <begin position="20"/>
        <end position="38"/>
    </location>
</feature>
<dbReference type="InterPro" id="IPR017871">
    <property type="entry name" value="ABC_transporter-like_CS"/>
</dbReference>
<keyword evidence="6 7" id="KW-0472">Membrane</keyword>
<dbReference type="CDD" id="cd18544">
    <property type="entry name" value="ABC_6TM_TmrA_like"/>
    <property type="match status" value="1"/>
</dbReference>
<dbReference type="STRING" id="1121950.SAMN02745243_00267"/>
<proteinExistence type="predicted"/>
<sequence>MKNSLIKRSITKVIKKSIGLCIVLAFAICGVVVTSLIPPQILKYIIDNNLVPKKSDHLLMPAALYIGVIAFTGIFDFVKEAVLTIMGQKITKEIRMEMMEKLERIHAMFFSTNSSGTVVSRFINDVDAINSLFTSGIIGMMVDCFKLIGIVISIWIFSSRIGMITLLLLPAAYGMTRFFQKRMLKAQIENRILVGRLNNHISESLKNIQMIKAYSKESYMEEKYKKCLLDNYKTVEKVNFYDSVYSPFIQVTRTVVIALIVVLSSKQLDFLGISLGMVAASIELISNLFAPIENLGMELQNIQQAISGIKRINDFNSEPEDSPKKYEKRAETIIQNREEVHLSLHNVTFQYEEGTEILKDINLSLKPKERITFVGRTGVGKTTLFKLILGILEPTKGMITINGVDVYEIPNSQKRSIFGYVDQSFPLIKGTVAEQISLKDESITREQIERAIDFAGLKAYVEALDNGLDTHVVSDTLFSQGQKQLFAIARAVVTSPPILLLDEITANLDSITEEKIVSVLEKASEMYTILSISHRLSTMIASDTVVILEHGRVKNAGSPEVLLESDAWYRSHIALEKLTWS</sequence>
<dbReference type="PANTHER" id="PTHR43394">
    <property type="entry name" value="ATP-DEPENDENT PERMEASE MDL1, MITOCHONDRIAL"/>
    <property type="match status" value="1"/>
</dbReference>
<dbReference type="SMART" id="SM00382">
    <property type="entry name" value="AAA"/>
    <property type="match status" value="1"/>
</dbReference>
<dbReference type="PROSITE" id="PS00211">
    <property type="entry name" value="ABC_TRANSPORTER_1"/>
    <property type="match status" value="1"/>
</dbReference>
<keyword evidence="4 10" id="KW-0067">ATP-binding</keyword>
<dbReference type="Gene3D" id="3.40.50.300">
    <property type="entry name" value="P-loop containing nucleotide triphosphate hydrolases"/>
    <property type="match status" value="1"/>
</dbReference>
<dbReference type="PROSITE" id="PS50893">
    <property type="entry name" value="ABC_TRANSPORTER_2"/>
    <property type="match status" value="1"/>
</dbReference>
<keyword evidence="2 7" id="KW-0812">Transmembrane</keyword>
<evidence type="ECO:0000259" key="8">
    <source>
        <dbReference type="PROSITE" id="PS50893"/>
    </source>
</evidence>
<dbReference type="Pfam" id="PF00664">
    <property type="entry name" value="ABC_membrane"/>
    <property type="match status" value="1"/>
</dbReference>
<feature type="transmembrane region" description="Helical" evidence="7">
    <location>
        <begin position="58"/>
        <end position="78"/>
    </location>
</feature>
<dbReference type="EMBL" id="FQZY01000006">
    <property type="protein sequence ID" value="SHJ30606.1"/>
    <property type="molecule type" value="Genomic_DNA"/>
</dbReference>
<feature type="domain" description="ABC transmembrane type-1" evidence="9">
    <location>
        <begin position="22"/>
        <end position="304"/>
    </location>
</feature>
<dbReference type="InterPro" id="IPR011527">
    <property type="entry name" value="ABC1_TM_dom"/>
</dbReference>
<dbReference type="GO" id="GO:0005524">
    <property type="term" value="F:ATP binding"/>
    <property type="evidence" value="ECO:0007669"/>
    <property type="project" value="UniProtKB-KW"/>
</dbReference>
<evidence type="ECO:0000256" key="5">
    <source>
        <dbReference type="ARBA" id="ARBA00022989"/>
    </source>
</evidence>
<dbReference type="SUPFAM" id="SSF52540">
    <property type="entry name" value="P-loop containing nucleoside triphosphate hydrolases"/>
    <property type="match status" value="1"/>
</dbReference>
<dbReference type="InterPro" id="IPR036640">
    <property type="entry name" value="ABC1_TM_sf"/>
</dbReference>
<dbReference type="Proteomes" id="UP000184301">
    <property type="component" value="Unassembled WGS sequence"/>
</dbReference>
<dbReference type="InterPro" id="IPR027417">
    <property type="entry name" value="P-loop_NTPase"/>
</dbReference>
<evidence type="ECO:0000313" key="10">
    <source>
        <dbReference type="EMBL" id="SHJ30606.1"/>
    </source>
</evidence>
<keyword evidence="11" id="KW-1185">Reference proteome</keyword>
<evidence type="ECO:0000313" key="11">
    <source>
        <dbReference type="Proteomes" id="UP000184301"/>
    </source>
</evidence>
<evidence type="ECO:0000256" key="4">
    <source>
        <dbReference type="ARBA" id="ARBA00022840"/>
    </source>
</evidence>
<dbReference type="Gene3D" id="1.20.1560.10">
    <property type="entry name" value="ABC transporter type 1, transmembrane domain"/>
    <property type="match status" value="1"/>
</dbReference>
<gene>
    <name evidence="10" type="ORF">SAMN02745243_00267</name>
</gene>
<dbReference type="PROSITE" id="PS50929">
    <property type="entry name" value="ABC_TM1F"/>
    <property type="match status" value="1"/>
</dbReference>
<evidence type="ECO:0000256" key="6">
    <source>
        <dbReference type="ARBA" id="ARBA00023136"/>
    </source>
</evidence>
<feature type="domain" description="ABC transporter" evidence="8">
    <location>
        <begin position="342"/>
        <end position="575"/>
    </location>
</feature>
<reference evidence="10 11" key="1">
    <citation type="submission" date="2016-11" db="EMBL/GenBank/DDBJ databases">
        <authorList>
            <person name="Jaros S."/>
            <person name="Januszkiewicz K."/>
            <person name="Wedrychowicz H."/>
        </authorList>
    </citation>
    <scope>NUCLEOTIDE SEQUENCE [LARGE SCALE GENOMIC DNA]</scope>
    <source>
        <strain evidence="10 11">DSM 15480</strain>
    </source>
</reference>
<evidence type="ECO:0000256" key="7">
    <source>
        <dbReference type="SAM" id="Phobius"/>
    </source>
</evidence>
<protein>
    <submittedName>
        <fullName evidence="10">ATP-binding cassette, subfamily B</fullName>
    </submittedName>
</protein>
<feature type="transmembrane region" description="Helical" evidence="7">
    <location>
        <begin position="147"/>
        <end position="173"/>
    </location>
</feature>
<dbReference type="Pfam" id="PF00005">
    <property type="entry name" value="ABC_tran"/>
    <property type="match status" value="1"/>
</dbReference>
<name>A0A1M6I8A8_9FIRM</name>
<dbReference type="InterPro" id="IPR039421">
    <property type="entry name" value="Type_1_exporter"/>
</dbReference>
<organism evidence="10 11">
    <name type="scientific">Hespellia stercorisuis DSM 15480</name>
    <dbReference type="NCBI Taxonomy" id="1121950"/>
    <lineage>
        <taxon>Bacteria</taxon>
        <taxon>Bacillati</taxon>
        <taxon>Bacillota</taxon>
        <taxon>Clostridia</taxon>
        <taxon>Lachnospirales</taxon>
        <taxon>Lachnospiraceae</taxon>
        <taxon>Hespellia</taxon>
    </lineage>
</organism>
<evidence type="ECO:0000256" key="2">
    <source>
        <dbReference type="ARBA" id="ARBA00022692"/>
    </source>
</evidence>
<comment type="subcellular location">
    <subcellularLocation>
        <location evidence="1">Cell membrane</location>
        <topology evidence="1">Multi-pass membrane protein</topology>
    </subcellularLocation>
</comment>
<dbReference type="GO" id="GO:0015421">
    <property type="term" value="F:ABC-type oligopeptide transporter activity"/>
    <property type="evidence" value="ECO:0007669"/>
    <property type="project" value="TreeGrafter"/>
</dbReference>
<evidence type="ECO:0000256" key="1">
    <source>
        <dbReference type="ARBA" id="ARBA00004651"/>
    </source>
</evidence>
<dbReference type="GO" id="GO:0016887">
    <property type="term" value="F:ATP hydrolysis activity"/>
    <property type="evidence" value="ECO:0007669"/>
    <property type="project" value="InterPro"/>
</dbReference>
<dbReference type="GO" id="GO:0005886">
    <property type="term" value="C:plasma membrane"/>
    <property type="evidence" value="ECO:0007669"/>
    <property type="project" value="UniProtKB-SubCell"/>
</dbReference>
<evidence type="ECO:0000256" key="3">
    <source>
        <dbReference type="ARBA" id="ARBA00022741"/>
    </source>
</evidence>